<name>A0AC35F829_9BILA</name>
<dbReference type="WBParaSite" id="PS1159_v2.g14783.t1">
    <property type="protein sequence ID" value="PS1159_v2.g14783.t1"/>
    <property type="gene ID" value="PS1159_v2.g14783"/>
</dbReference>
<organism evidence="1 2">
    <name type="scientific">Panagrolaimus sp. PS1159</name>
    <dbReference type="NCBI Taxonomy" id="55785"/>
    <lineage>
        <taxon>Eukaryota</taxon>
        <taxon>Metazoa</taxon>
        <taxon>Ecdysozoa</taxon>
        <taxon>Nematoda</taxon>
        <taxon>Chromadorea</taxon>
        <taxon>Rhabditida</taxon>
        <taxon>Tylenchina</taxon>
        <taxon>Panagrolaimomorpha</taxon>
        <taxon>Panagrolaimoidea</taxon>
        <taxon>Panagrolaimidae</taxon>
        <taxon>Panagrolaimus</taxon>
    </lineage>
</organism>
<reference evidence="2" key="1">
    <citation type="submission" date="2022-11" db="UniProtKB">
        <authorList>
            <consortium name="WormBaseParasite"/>
        </authorList>
    </citation>
    <scope>IDENTIFICATION</scope>
</reference>
<protein>
    <submittedName>
        <fullName evidence="2">BTB domain-containing protein</fullName>
    </submittedName>
</protein>
<accession>A0AC35F829</accession>
<proteinExistence type="predicted"/>
<sequence length="379" mass="42552">MKIEEGSIYVQTKRLGLLKCNQFIKNVIYLPASDGDLQFPYYVKKIQKNELTGNDIEIHIENPYNVEIEGNKGDYKMEHCSNQDIYVSLTFLYDPSISSKPSEIYVTNNKKKNSSHATVIHESPYENLIGAAELDENTEGLKKDKFGSIKMSKQCFADSFKSQNPFEFPRQKSGDQKNKPEAMQFKASQRLLGSSRPSSAVITMSSSSDSSSYSSSSSDSESQEQHGNAPKQQPIARQLCLRKTSAQGKPADEPVAKVPRLGPNPRNRDAKLLKKRKADLAKMISKLGESRTQEAAKDTPLRQPMPNDTPSIPQESTYESTKEANSYWYKILSNERYTDAFLIASDKTKVSTHRCVLAEHSQIFAKIIDETSELPVTIN</sequence>
<dbReference type="Proteomes" id="UP000887580">
    <property type="component" value="Unplaced"/>
</dbReference>
<evidence type="ECO:0000313" key="2">
    <source>
        <dbReference type="WBParaSite" id="PS1159_v2.g14783.t1"/>
    </source>
</evidence>
<evidence type="ECO:0000313" key="1">
    <source>
        <dbReference type="Proteomes" id="UP000887580"/>
    </source>
</evidence>